<dbReference type="EMBL" id="FMAG01000004">
    <property type="protein sequence ID" value="SCB35848.1"/>
    <property type="molecule type" value="Genomic_DNA"/>
</dbReference>
<dbReference type="Gene3D" id="1.50.10.10">
    <property type="match status" value="1"/>
</dbReference>
<keyword evidence="2" id="KW-1185">Reference proteome</keyword>
<dbReference type="SUPFAM" id="SSF48208">
    <property type="entry name" value="Six-hairpin glycosidases"/>
    <property type="match status" value="1"/>
</dbReference>
<reference evidence="2" key="1">
    <citation type="submission" date="2016-08" db="EMBL/GenBank/DDBJ databases">
        <authorList>
            <person name="Varghese N."/>
            <person name="Submissions Spin"/>
        </authorList>
    </citation>
    <scope>NUCLEOTIDE SEQUENCE [LARGE SCALE GENOMIC DNA]</scope>
    <source>
        <strain evidence="2">HAMBI 2975</strain>
    </source>
</reference>
<dbReference type="InterPro" id="IPR012341">
    <property type="entry name" value="6hp_glycosidase-like_sf"/>
</dbReference>
<protein>
    <recommendedName>
        <fullName evidence="3">Glycogen debranching enzyme</fullName>
    </recommendedName>
</protein>
<evidence type="ECO:0008006" key="3">
    <source>
        <dbReference type="Google" id="ProtNLM"/>
    </source>
</evidence>
<dbReference type="GO" id="GO:0005975">
    <property type="term" value="P:carbohydrate metabolic process"/>
    <property type="evidence" value="ECO:0007669"/>
    <property type="project" value="InterPro"/>
</dbReference>
<dbReference type="AlphaFoldDB" id="A0A1C3W7R3"/>
<dbReference type="Proteomes" id="UP000199101">
    <property type="component" value="Unassembled WGS sequence"/>
</dbReference>
<sequence>MGARFAMMTPTSQGEIITRHPVILPIMAPRLQADAHPDGYLDLALWGSGRLGRIRFSKLAGPYVYGPNRITAEAGGIFVAQSKPILLIRNARLEGIYPARRGAWWHETDKDSPRAKIIKRNNRRIVVSGWGVMIVEVGDGDIRVAAGASEEEAEAAFSLASDAIVAEAANYVARCDVAPKADPVMRSMVIQGAHAALSSIRLDENGVFAGLAAGQAYSAPARTYYRDGYWTMQMLLKLAPEAVRDEIRLLAKGIQPDGEAPSGVILTGPAQSRAWQSFVLDCKLNPEKYHGKAVPEHHNRPEDWWSDHFDSPLFFTLFLADYVETTGDTAEALLHWPLVTAIVERYLGFAGPGSVLPLKPRNDRDWADNVYREGLVSYNLGLFVGALDAVAKLGAGHDPALAQKASETALSARAEIEDRLFVPSRNGYADFVTPDGFVEDHLVLDSLTLSRYGAISQTRAIGLLKAMEGALETRNNTKQPYGDWGVLCAYPPFKRASDVRSKTAFPFRYHNGSDWPYWDGVYAEERIRHGLGGARYALIRWWETCLANGWAGAVEYFSPPYGRGSLLQGWSAMPAAVVLKYGLEAANAENR</sequence>
<evidence type="ECO:0000313" key="1">
    <source>
        <dbReference type="EMBL" id="SCB35848.1"/>
    </source>
</evidence>
<accession>A0A1C3W7R3</accession>
<dbReference type="STRING" id="410764.GA0061103_4979"/>
<gene>
    <name evidence="1" type="ORF">GA0061103_4979</name>
</gene>
<dbReference type="InterPro" id="IPR008928">
    <property type="entry name" value="6-hairpin_glycosidase_sf"/>
</dbReference>
<proteinExistence type="predicted"/>
<name>A0A1C3W7R3_9HYPH</name>
<evidence type="ECO:0000313" key="2">
    <source>
        <dbReference type="Proteomes" id="UP000199101"/>
    </source>
</evidence>
<organism evidence="1 2">
    <name type="scientific">Rhizobium multihospitium</name>
    <dbReference type="NCBI Taxonomy" id="410764"/>
    <lineage>
        <taxon>Bacteria</taxon>
        <taxon>Pseudomonadati</taxon>
        <taxon>Pseudomonadota</taxon>
        <taxon>Alphaproteobacteria</taxon>
        <taxon>Hyphomicrobiales</taxon>
        <taxon>Rhizobiaceae</taxon>
        <taxon>Rhizobium/Agrobacterium group</taxon>
        <taxon>Rhizobium</taxon>
    </lineage>
</organism>